<feature type="coiled-coil region" evidence="1">
    <location>
        <begin position="574"/>
        <end position="615"/>
    </location>
</feature>
<feature type="region of interest" description="Disordered" evidence="2">
    <location>
        <begin position="488"/>
        <end position="509"/>
    </location>
</feature>
<reference evidence="3 4" key="1">
    <citation type="submission" date="2010-05" db="EMBL/GenBank/DDBJ databases">
        <title>The Genome Sequence of Thecamonas trahens ATCC 50062.</title>
        <authorList>
            <consortium name="The Broad Institute Genome Sequencing Platform"/>
            <person name="Russ C."/>
            <person name="Cuomo C."/>
            <person name="Shea T."/>
            <person name="Young S.K."/>
            <person name="Zeng Q."/>
            <person name="Koehrsen M."/>
            <person name="Haas B."/>
            <person name="Borodovsky M."/>
            <person name="Guigo R."/>
            <person name="Alvarado L."/>
            <person name="Berlin A."/>
            <person name="Bochicchio J."/>
            <person name="Borenstein D."/>
            <person name="Chapman S."/>
            <person name="Chen Z."/>
            <person name="Freedman E."/>
            <person name="Gellesch M."/>
            <person name="Goldberg J."/>
            <person name="Griggs A."/>
            <person name="Gujja S."/>
            <person name="Heilman E."/>
            <person name="Heiman D."/>
            <person name="Hepburn T."/>
            <person name="Howarth C."/>
            <person name="Jen D."/>
            <person name="Larson L."/>
            <person name="Mehta T."/>
            <person name="Park D."/>
            <person name="Pearson M."/>
            <person name="Roberts A."/>
            <person name="Saif S."/>
            <person name="Shenoy N."/>
            <person name="Sisk P."/>
            <person name="Stolte C."/>
            <person name="Sykes S."/>
            <person name="Thomson T."/>
            <person name="Walk T."/>
            <person name="White J."/>
            <person name="Yandava C."/>
            <person name="Burger G."/>
            <person name="Gray M.W."/>
            <person name="Holland P.W.H."/>
            <person name="King N."/>
            <person name="Lang F.B.F."/>
            <person name="Roger A.J."/>
            <person name="Ruiz-Trillo I."/>
            <person name="Lander E."/>
            <person name="Nusbaum C."/>
        </authorList>
    </citation>
    <scope>NUCLEOTIDE SEQUENCE [LARGE SCALE GENOMIC DNA]</scope>
    <source>
        <strain evidence="3 4">ATCC 50062</strain>
    </source>
</reference>
<dbReference type="AlphaFoldDB" id="A0A0L0D8F0"/>
<keyword evidence="4" id="KW-1185">Reference proteome</keyword>
<feature type="compositionally biased region" description="Low complexity" evidence="2">
    <location>
        <begin position="887"/>
        <end position="901"/>
    </location>
</feature>
<evidence type="ECO:0000256" key="2">
    <source>
        <dbReference type="SAM" id="MobiDB-lite"/>
    </source>
</evidence>
<dbReference type="RefSeq" id="XP_013758481.1">
    <property type="nucleotide sequence ID" value="XM_013903027.1"/>
</dbReference>
<feature type="region of interest" description="Disordered" evidence="2">
    <location>
        <begin position="288"/>
        <end position="308"/>
    </location>
</feature>
<accession>A0A0L0D8F0</accession>
<proteinExistence type="predicted"/>
<feature type="region of interest" description="Disordered" evidence="2">
    <location>
        <begin position="876"/>
        <end position="908"/>
    </location>
</feature>
<feature type="coiled-coil region" evidence="1">
    <location>
        <begin position="348"/>
        <end position="389"/>
    </location>
</feature>
<evidence type="ECO:0000313" key="3">
    <source>
        <dbReference type="EMBL" id="KNC48361.1"/>
    </source>
</evidence>
<dbReference type="Proteomes" id="UP000054408">
    <property type="component" value="Unassembled WGS sequence"/>
</dbReference>
<gene>
    <name evidence="3" type="ORF">AMSG_04810</name>
</gene>
<feature type="region of interest" description="Disordered" evidence="2">
    <location>
        <begin position="702"/>
        <end position="737"/>
    </location>
</feature>
<dbReference type="EMBL" id="GL349451">
    <property type="protein sequence ID" value="KNC48361.1"/>
    <property type="molecule type" value="Genomic_DNA"/>
</dbReference>
<feature type="compositionally biased region" description="Low complexity" evidence="2">
    <location>
        <begin position="288"/>
        <end position="300"/>
    </location>
</feature>
<name>A0A0L0D8F0_THETB</name>
<protein>
    <submittedName>
        <fullName evidence="3">Uncharacterized protein</fullName>
    </submittedName>
</protein>
<feature type="coiled-coil region" evidence="1">
    <location>
        <begin position="116"/>
        <end position="143"/>
    </location>
</feature>
<evidence type="ECO:0000313" key="4">
    <source>
        <dbReference type="Proteomes" id="UP000054408"/>
    </source>
</evidence>
<organism evidence="3 4">
    <name type="scientific">Thecamonas trahens ATCC 50062</name>
    <dbReference type="NCBI Taxonomy" id="461836"/>
    <lineage>
        <taxon>Eukaryota</taxon>
        <taxon>Apusozoa</taxon>
        <taxon>Apusomonadida</taxon>
        <taxon>Apusomonadidae</taxon>
        <taxon>Thecamonas</taxon>
    </lineage>
</organism>
<evidence type="ECO:0000256" key="1">
    <source>
        <dbReference type="SAM" id="Coils"/>
    </source>
</evidence>
<dbReference type="GeneID" id="25564332"/>
<sequence>MHLLIQMACTLTMPAKVSQETPLWLHAQELKAAREAADEKTQLALVARDQYKTKALALAKQNKAYKAALTKARAELAARGPQAEASTQAAARAAESEAARADEHVGALQVHIKAIKRQLGAKLKDALEANAALQDELATSRVDVSEARAHVSELETKLEVVVERHARDRELLNEAKAVDIEAGENATLAAEASLSAVTTRLKEYIEWEESQNFGPGVDALLAPDAAPPSPRSIDAAYSQLKDAYVRLQYRAELLTDENDKMSHLVEQLRGSNLVLYTHAKIHAASASSAAGNDAMDGSSGNNPLAGSPADHLECQATIRSLKQQLYELGVEVAGMDNEESVVQPVAEVADLERRAEHWETEARLARTRINELESQLAAANDARAAEAAARADSLLASDASLIELQGQLMYLQELEASLHQPRWDALLALPSSVLDLAIADFHTSGREAESLALLEFKHAHEARGKRIELLEAQADQLRNLAAVSAQLSGESAAGRSPASTTPPPRPDAAQDVAHKLFAEQASEREARKTALLRSQLAKQTAIIAALDDAYRKTREIAATEAGLPLPSMPIVEAERDARKVIAKLEAELRSLRNELAEAEDSVRDHEEAHAHLVRELIWLRTRTADSLALYDDGIQEREDALVAKLARASNKVTDADTTGDNASLATALAKAYKRADQLAAVRLDRIHMLRAKLDGCVCGKPGESGTEAAPVDSHPAGDELDSQTGAEPRRGITYDTSLATKSRANRSIAWGDDDNAEEVAAVDSLFAPYKPIGPAAARHGGRRRKLKDAFKQPSPLRLLILPFLAHAMPSLALGLDPDETELQDVASGVASDEPVDLPPLGFFSFSGDAQSGRNPDDIKATDWRSAARKLRHERELAAAGVGGPPTSSDAAAGDAASSSAAPQDTVWL</sequence>
<keyword evidence="1" id="KW-0175">Coiled coil</keyword>